<sequence length="201" mass="21151">MRQFFSWRIWAAFAALIALAFALKTILPSASKDDAVVSGASARTIDFMAPVFQLLPSSDFSVTDGVVRGSADAVIDGNRTMHIVDGTLGSNSCTNITEVSACVVFADLLGEAVVWFALVPAEAGSKVTLPPVESLLGNGLVQLSNGWIVRTASSVDYNCPQETGSLSEFVSKFGPKSTTTIDVAKQRVTAVQCSPEVTATN</sequence>
<reference evidence="1" key="1">
    <citation type="submission" date="2020-05" db="EMBL/GenBank/DDBJ databases">
        <authorList>
            <person name="Chiriac C."/>
            <person name="Salcher M."/>
            <person name="Ghai R."/>
            <person name="Kavagutti S V."/>
        </authorList>
    </citation>
    <scope>NUCLEOTIDE SEQUENCE</scope>
</reference>
<name>A0A6J6NPT1_9ZZZZ</name>
<gene>
    <name evidence="1" type="ORF">UFOPK2366_00624</name>
</gene>
<accession>A0A6J6NPT1</accession>
<protein>
    <submittedName>
        <fullName evidence="1">Unannotated protein</fullName>
    </submittedName>
</protein>
<organism evidence="1">
    <name type="scientific">freshwater metagenome</name>
    <dbReference type="NCBI Taxonomy" id="449393"/>
    <lineage>
        <taxon>unclassified sequences</taxon>
        <taxon>metagenomes</taxon>
        <taxon>ecological metagenomes</taxon>
    </lineage>
</organism>
<dbReference type="EMBL" id="CAEZXM010000093">
    <property type="protein sequence ID" value="CAB4688700.1"/>
    <property type="molecule type" value="Genomic_DNA"/>
</dbReference>
<evidence type="ECO:0000313" key="1">
    <source>
        <dbReference type="EMBL" id="CAB4688700.1"/>
    </source>
</evidence>
<dbReference type="AlphaFoldDB" id="A0A6J6NPT1"/>
<proteinExistence type="predicted"/>